<evidence type="ECO:0000313" key="2">
    <source>
        <dbReference type="EMBL" id="KGN40073.1"/>
    </source>
</evidence>
<organism evidence="2 3">
    <name type="scientific">Knoellia aerolata DSM 18566</name>
    <dbReference type="NCBI Taxonomy" id="1385519"/>
    <lineage>
        <taxon>Bacteria</taxon>
        <taxon>Bacillati</taxon>
        <taxon>Actinomycetota</taxon>
        <taxon>Actinomycetes</taxon>
        <taxon>Micrococcales</taxon>
        <taxon>Intrasporangiaceae</taxon>
        <taxon>Knoellia</taxon>
    </lineage>
</organism>
<feature type="domain" description="Beta-lactamase class A catalytic" evidence="1">
    <location>
        <begin position="133"/>
        <end position="272"/>
    </location>
</feature>
<dbReference type="Pfam" id="PF13354">
    <property type="entry name" value="Beta-lactamase2"/>
    <property type="match status" value="1"/>
</dbReference>
<gene>
    <name evidence="2" type="ORF">N801_16420</name>
</gene>
<dbReference type="PANTHER" id="PTHR35333:SF3">
    <property type="entry name" value="BETA-LACTAMASE-TYPE TRANSPEPTIDASE FOLD CONTAINING PROTEIN"/>
    <property type="match status" value="1"/>
</dbReference>
<evidence type="ECO:0000259" key="1">
    <source>
        <dbReference type="Pfam" id="PF13354"/>
    </source>
</evidence>
<dbReference type="EMBL" id="AVPL01000054">
    <property type="protein sequence ID" value="KGN40073.1"/>
    <property type="molecule type" value="Genomic_DNA"/>
</dbReference>
<comment type="caution">
    <text evidence="2">The sequence shown here is derived from an EMBL/GenBank/DDBJ whole genome shotgun (WGS) entry which is preliminary data.</text>
</comment>
<proteinExistence type="predicted"/>
<accession>A0A0A0JSD0</accession>
<dbReference type="RefSeq" id="WP_052113169.1">
    <property type="nucleotide sequence ID" value="NZ_AVPL01000054.1"/>
</dbReference>
<dbReference type="Gene3D" id="3.40.710.10">
    <property type="entry name" value="DD-peptidase/beta-lactamase superfamily"/>
    <property type="match status" value="1"/>
</dbReference>
<dbReference type="PANTHER" id="PTHR35333">
    <property type="entry name" value="BETA-LACTAMASE"/>
    <property type="match status" value="1"/>
</dbReference>
<dbReference type="eggNOG" id="COG2367">
    <property type="taxonomic scope" value="Bacteria"/>
</dbReference>
<dbReference type="GO" id="GO:0046677">
    <property type="term" value="P:response to antibiotic"/>
    <property type="evidence" value="ECO:0007669"/>
    <property type="project" value="InterPro"/>
</dbReference>
<dbReference type="GO" id="GO:0008800">
    <property type="term" value="F:beta-lactamase activity"/>
    <property type="evidence" value="ECO:0007669"/>
    <property type="project" value="InterPro"/>
</dbReference>
<protein>
    <recommendedName>
        <fullName evidence="1">Beta-lactamase class A catalytic domain-containing protein</fullName>
    </recommendedName>
</protein>
<dbReference type="GO" id="GO:0030655">
    <property type="term" value="P:beta-lactam antibiotic catabolic process"/>
    <property type="evidence" value="ECO:0007669"/>
    <property type="project" value="InterPro"/>
</dbReference>
<dbReference type="InterPro" id="IPR045155">
    <property type="entry name" value="Beta-lactam_cat"/>
</dbReference>
<reference evidence="2 3" key="1">
    <citation type="submission" date="2013-08" db="EMBL/GenBank/DDBJ databases">
        <title>The genome sequence of Knoellia aerolata.</title>
        <authorList>
            <person name="Zhu W."/>
            <person name="Wang G."/>
        </authorList>
    </citation>
    <scope>NUCLEOTIDE SEQUENCE [LARGE SCALE GENOMIC DNA]</scope>
    <source>
        <strain evidence="2 3">DSM 18566</strain>
    </source>
</reference>
<dbReference type="STRING" id="1385519.N801_16420"/>
<dbReference type="InterPro" id="IPR012338">
    <property type="entry name" value="Beta-lactam/transpept-like"/>
</dbReference>
<dbReference type="OrthoDB" id="5181100at2"/>
<dbReference type="SUPFAM" id="SSF56601">
    <property type="entry name" value="beta-lactamase/transpeptidase-like"/>
    <property type="match status" value="1"/>
</dbReference>
<dbReference type="Proteomes" id="UP000030013">
    <property type="component" value="Unassembled WGS sequence"/>
</dbReference>
<dbReference type="InterPro" id="IPR000871">
    <property type="entry name" value="Beta-lactam_class-A"/>
</dbReference>
<dbReference type="AlphaFoldDB" id="A0A0A0JSD0"/>
<keyword evidence="3" id="KW-1185">Reference proteome</keyword>
<evidence type="ECO:0000313" key="3">
    <source>
        <dbReference type="Proteomes" id="UP000030013"/>
    </source>
</evidence>
<sequence length="300" mass="31856">MPAPRPASRLTSRPLSRRVVVDSSLSLVGVGVPTWLASRGGWLKGAAGSSTATAATAATVDRAALTARLDQHRTTRGGTMGLVVHDLRNNARFSWRPYTNESLSTIKVLILVACLRKVQDTGVRFTETQHSQARRMIQSSDNAATDALLAWVGTPNVQRAAGLLAMNATVVRGGSAGGWWGYSTTTPADLVTLLDALALGTAVIHAGHRAHIRHLMAGVVPAQRWGVADPPLPESVYTETKNGWGPLTGGYRLNSIGRVTGDGRNYTMAILTRSPQGFAYGKETINGLSRIVHAALVLPL</sequence>
<name>A0A0A0JSD0_9MICO</name>